<sequence length="507" mass="57626">MNTFLSMSSSAALMILAVVVIRALFIHKLPKKTFMMLWGIVVCRLLLPFTISSPLSIYTWIDRLRPEELTTVNQSSPPITSQLTIPMSLPDSTSELPPISDQIIAFVSPIVVIWIVGAAICTLFFTITYVKCRREFQTSLPVHHPLALKWLDEHKLTRSIQIRQSHRIRSPLTYGIKHPVILLPKNMDWSNVEQLQYILEHEFIHIRRFDQVSKLLLTAVLCIHWFNPLVWVMYMLANRDIELSCDETVVRSFGETTKRGYAMSLITMEERKNRITPLSNHFSKNAIEERIVAIMKMRKTTAAATVLALALIVGATTVFATGSSGLKQDIDTAYAIEGTVTNKPPLSEQEQRSEMKKVLAPYEKFGLIYDEESGRSTYNGKTVRQFFDEIAHLGFSELTGEVDLDAEYTKGELSGLIPASQTEFDSRTKEIQSMPIDANATEVSQSFEISTLSLMSRVDNGATQYSTDEGKTWMTQAELDAMYPVPKVEWWTYDEYKAWLDNETIEL</sequence>
<dbReference type="RefSeq" id="WP_127193272.1">
    <property type="nucleotide sequence ID" value="NZ_RZNY01000014.1"/>
</dbReference>
<feature type="transmembrane region" description="Helical" evidence="1">
    <location>
        <begin position="103"/>
        <end position="130"/>
    </location>
</feature>
<dbReference type="Pfam" id="PF05569">
    <property type="entry name" value="Peptidase_M56"/>
    <property type="match status" value="1"/>
</dbReference>
<dbReference type="CDD" id="cd07341">
    <property type="entry name" value="M56_BlaR1_MecR1_like"/>
    <property type="match status" value="1"/>
</dbReference>
<comment type="caution">
    <text evidence="3">The sequence shown here is derived from an EMBL/GenBank/DDBJ whole genome shotgun (WGS) entry which is preliminary data.</text>
</comment>
<feature type="transmembrane region" description="Helical" evidence="1">
    <location>
        <begin position="302"/>
        <end position="320"/>
    </location>
</feature>
<organism evidence="3 4">
    <name type="scientific">Paenibacillus anaericanus</name>
    <dbReference type="NCBI Taxonomy" id="170367"/>
    <lineage>
        <taxon>Bacteria</taxon>
        <taxon>Bacillati</taxon>
        <taxon>Bacillota</taxon>
        <taxon>Bacilli</taxon>
        <taxon>Bacillales</taxon>
        <taxon>Paenibacillaceae</taxon>
        <taxon>Paenibacillus</taxon>
    </lineage>
</organism>
<evidence type="ECO:0000313" key="4">
    <source>
        <dbReference type="Proteomes" id="UP000279446"/>
    </source>
</evidence>
<keyword evidence="1" id="KW-1133">Transmembrane helix</keyword>
<dbReference type="InterPro" id="IPR008756">
    <property type="entry name" value="Peptidase_M56"/>
</dbReference>
<dbReference type="PANTHER" id="PTHR34978">
    <property type="entry name" value="POSSIBLE SENSOR-TRANSDUCER PROTEIN BLAR"/>
    <property type="match status" value="1"/>
</dbReference>
<gene>
    <name evidence="3" type="ORF">EJP82_17040</name>
</gene>
<feature type="transmembrane region" description="Helical" evidence="1">
    <location>
        <begin position="215"/>
        <end position="234"/>
    </location>
</feature>
<dbReference type="Proteomes" id="UP000279446">
    <property type="component" value="Unassembled WGS sequence"/>
</dbReference>
<feature type="domain" description="Peptidase M56" evidence="2">
    <location>
        <begin position="4"/>
        <end position="294"/>
    </location>
</feature>
<dbReference type="PANTHER" id="PTHR34978:SF3">
    <property type="entry name" value="SLR0241 PROTEIN"/>
    <property type="match status" value="1"/>
</dbReference>
<feature type="transmembrane region" description="Helical" evidence="1">
    <location>
        <begin position="6"/>
        <end position="25"/>
    </location>
</feature>
<proteinExistence type="predicted"/>
<dbReference type="EMBL" id="RZNY01000014">
    <property type="protein sequence ID" value="RUT44664.1"/>
    <property type="molecule type" value="Genomic_DNA"/>
</dbReference>
<dbReference type="OrthoDB" id="9804799at2"/>
<accession>A0A433Y6L2</accession>
<evidence type="ECO:0000259" key="2">
    <source>
        <dbReference type="Pfam" id="PF05569"/>
    </source>
</evidence>
<reference evidence="3 4" key="1">
    <citation type="submission" date="2018-12" db="EMBL/GenBank/DDBJ databases">
        <authorList>
            <person name="Sun L."/>
            <person name="Chen Z."/>
        </authorList>
    </citation>
    <scope>NUCLEOTIDE SEQUENCE [LARGE SCALE GENOMIC DNA]</scope>
    <source>
        <strain evidence="3 4">DSM 15890</strain>
    </source>
</reference>
<keyword evidence="4" id="KW-1185">Reference proteome</keyword>
<keyword evidence="1" id="KW-0472">Membrane</keyword>
<feature type="transmembrane region" description="Helical" evidence="1">
    <location>
        <begin position="37"/>
        <end position="61"/>
    </location>
</feature>
<keyword evidence="1" id="KW-0812">Transmembrane</keyword>
<name>A0A433Y6L2_9BACL</name>
<evidence type="ECO:0000256" key="1">
    <source>
        <dbReference type="SAM" id="Phobius"/>
    </source>
</evidence>
<evidence type="ECO:0000313" key="3">
    <source>
        <dbReference type="EMBL" id="RUT44664.1"/>
    </source>
</evidence>
<dbReference type="AlphaFoldDB" id="A0A433Y6L2"/>
<dbReference type="InterPro" id="IPR052173">
    <property type="entry name" value="Beta-lactam_resp_regulator"/>
</dbReference>
<protein>
    <submittedName>
        <fullName evidence="3">M56 family metallopeptidase</fullName>
    </submittedName>
</protein>